<evidence type="ECO:0000313" key="3">
    <source>
        <dbReference type="Proteomes" id="UP000198688"/>
    </source>
</evidence>
<dbReference type="GO" id="GO:0047527">
    <property type="term" value="F:2,3-dihydroxybenzoate-serine ligase activity"/>
    <property type="evidence" value="ECO:0007669"/>
    <property type="project" value="TreeGrafter"/>
</dbReference>
<feature type="domain" description="Condensation" evidence="1">
    <location>
        <begin position="3"/>
        <end position="408"/>
    </location>
</feature>
<gene>
    <name evidence="2" type="ORF">SAMN04489716_9228</name>
</gene>
<dbReference type="STRING" id="113562.SAMN04489716_9228"/>
<dbReference type="Pfam" id="PF00668">
    <property type="entry name" value="Condensation"/>
    <property type="match status" value="1"/>
</dbReference>
<dbReference type="GO" id="GO:0009239">
    <property type="term" value="P:enterobactin biosynthetic process"/>
    <property type="evidence" value="ECO:0007669"/>
    <property type="project" value="TreeGrafter"/>
</dbReference>
<sequence length="444" mass="49030">MGDAENAYAVHALWEITGHLDHDRMVRAVQEVVDRHEALRTSFLWDGGLFQLIHDAAPAPAPALVTATAYVDDATCWEIVGQPWETASHPLMRVNVIRRSPMNHVLAVAMHHLICDGPSVQILIRDLVRAYVSPGTVQADQPALHFADYAAWEAEWLVGEEYARQRLDVHAEWATAPPAINFPLGWDAGAAGAEVVRTSRLAPELSRRIDQLARDLRVTIFTLMLTMFSAVLHRWTGDRTIVIGTPISLRESADLDQTIGLLINTVPISTAWDEEASFADVVQAVQRSAGRALERRRCPFDQLVYDLRPPRAHGRAPVFQTFFSAVPEAEGAPLWPGFAVRQLPPPPASPKFELSCNVTVGDVHVVHLTADPRRFSVPVLEIFQRHLRVVIETLVDDPTTTVDRLPLVAAGGPVLADMFGLDGLPDMYRFPLVTGTHGRFGGRA</sequence>
<dbReference type="GO" id="GO:0009366">
    <property type="term" value="C:enterobactin synthetase complex"/>
    <property type="evidence" value="ECO:0007669"/>
    <property type="project" value="TreeGrafter"/>
</dbReference>
<dbReference type="PANTHER" id="PTHR45527:SF1">
    <property type="entry name" value="FATTY ACID SYNTHASE"/>
    <property type="match status" value="1"/>
</dbReference>
<dbReference type="GO" id="GO:0005829">
    <property type="term" value="C:cytosol"/>
    <property type="evidence" value="ECO:0007669"/>
    <property type="project" value="TreeGrafter"/>
</dbReference>
<dbReference type="InterPro" id="IPR023213">
    <property type="entry name" value="CAT-like_dom_sf"/>
</dbReference>
<dbReference type="InterPro" id="IPR001242">
    <property type="entry name" value="Condensation_dom"/>
</dbReference>
<dbReference type="GO" id="GO:0008610">
    <property type="term" value="P:lipid biosynthetic process"/>
    <property type="evidence" value="ECO:0007669"/>
    <property type="project" value="UniProtKB-ARBA"/>
</dbReference>
<dbReference type="GO" id="GO:0031177">
    <property type="term" value="F:phosphopantetheine binding"/>
    <property type="evidence" value="ECO:0007669"/>
    <property type="project" value="TreeGrafter"/>
</dbReference>
<dbReference type="PANTHER" id="PTHR45527">
    <property type="entry name" value="NONRIBOSOMAL PEPTIDE SYNTHETASE"/>
    <property type="match status" value="1"/>
</dbReference>
<proteinExistence type="predicted"/>
<dbReference type="SUPFAM" id="SSF52777">
    <property type="entry name" value="CoA-dependent acyltransferases"/>
    <property type="match status" value="2"/>
</dbReference>
<evidence type="ECO:0000259" key="1">
    <source>
        <dbReference type="Pfam" id="PF00668"/>
    </source>
</evidence>
<name>A0A1H2DCL8_9ACTN</name>
<dbReference type="Gene3D" id="3.30.559.30">
    <property type="entry name" value="Nonribosomal peptide synthetase, condensation domain"/>
    <property type="match status" value="1"/>
</dbReference>
<protein>
    <submittedName>
        <fullName evidence="2">HxxPF-repeated domain-containing protein</fullName>
    </submittedName>
</protein>
<dbReference type="AlphaFoldDB" id="A0A1H2DCL8"/>
<reference evidence="2 3" key="1">
    <citation type="submission" date="2016-10" db="EMBL/GenBank/DDBJ databases">
        <authorList>
            <person name="de Groot N.N."/>
        </authorList>
    </citation>
    <scope>NUCLEOTIDE SEQUENCE [LARGE SCALE GENOMIC DNA]</scope>
    <source>
        <strain evidence="2 3">DSM 43941</strain>
    </source>
</reference>
<dbReference type="Proteomes" id="UP000198688">
    <property type="component" value="Chromosome I"/>
</dbReference>
<organism evidence="2 3">
    <name type="scientific">Actinoplanes derwentensis</name>
    <dbReference type="NCBI Taxonomy" id="113562"/>
    <lineage>
        <taxon>Bacteria</taxon>
        <taxon>Bacillati</taxon>
        <taxon>Actinomycetota</taxon>
        <taxon>Actinomycetes</taxon>
        <taxon>Micromonosporales</taxon>
        <taxon>Micromonosporaceae</taxon>
        <taxon>Actinoplanes</taxon>
    </lineage>
</organism>
<dbReference type="Gene3D" id="3.30.559.10">
    <property type="entry name" value="Chloramphenicol acetyltransferase-like domain"/>
    <property type="match status" value="1"/>
</dbReference>
<dbReference type="GO" id="GO:0043041">
    <property type="term" value="P:amino acid activation for nonribosomal peptide biosynthetic process"/>
    <property type="evidence" value="ECO:0007669"/>
    <property type="project" value="TreeGrafter"/>
</dbReference>
<dbReference type="EMBL" id="LT629758">
    <property type="protein sequence ID" value="SDT80498.1"/>
    <property type="molecule type" value="Genomic_DNA"/>
</dbReference>
<keyword evidence="3" id="KW-1185">Reference proteome</keyword>
<evidence type="ECO:0000313" key="2">
    <source>
        <dbReference type="EMBL" id="SDT80498.1"/>
    </source>
</evidence>
<accession>A0A1H2DCL8</accession>